<dbReference type="RefSeq" id="WP_002948792.1">
    <property type="nucleotide sequence ID" value="NZ_ACVQ01000021.1"/>
</dbReference>
<dbReference type="SUPFAM" id="SSF57783">
    <property type="entry name" value="Zinc beta-ribbon"/>
    <property type="match status" value="1"/>
</dbReference>
<evidence type="ECO:0000313" key="2">
    <source>
        <dbReference type="Proteomes" id="UP000003107"/>
    </source>
</evidence>
<dbReference type="GO" id="GO:0008270">
    <property type="term" value="F:zinc ion binding"/>
    <property type="evidence" value="ECO:0007669"/>
    <property type="project" value="InterPro"/>
</dbReference>
<accession>C6RGW0</accession>
<organism evidence="1 2">
    <name type="scientific">Campylobacter showae RM3277</name>
    <dbReference type="NCBI Taxonomy" id="553219"/>
    <lineage>
        <taxon>Bacteria</taxon>
        <taxon>Pseudomonadati</taxon>
        <taxon>Campylobacterota</taxon>
        <taxon>Epsilonproteobacteria</taxon>
        <taxon>Campylobacterales</taxon>
        <taxon>Campylobacteraceae</taxon>
        <taxon>Campylobacter</taxon>
    </lineage>
</organism>
<dbReference type="OrthoDB" id="5319763at2"/>
<protein>
    <submittedName>
        <fullName evidence="1">Uncharacterized protein</fullName>
    </submittedName>
</protein>
<dbReference type="AlphaFoldDB" id="C6RGW0"/>
<dbReference type="EMBL" id="ACVQ01000021">
    <property type="protein sequence ID" value="EET79445.1"/>
    <property type="molecule type" value="Genomic_DNA"/>
</dbReference>
<reference evidence="1 2" key="1">
    <citation type="submission" date="2009-07" db="EMBL/GenBank/DDBJ databases">
        <authorList>
            <person name="Madupu R."/>
            <person name="Sebastian Y."/>
            <person name="Durkin A.S."/>
            <person name="Torralba M."/>
            <person name="Methe B."/>
            <person name="Sutton G.G."/>
            <person name="Strausberg R.L."/>
            <person name="Nelson K.E."/>
        </authorList>
    </citation>
    <scope>NUCLEOTIDE SEQUENCE [LARGE SCALE GENOMIC DNA]</scope>
    <source>
        <strain evidence="1 2">RM3277</strain>
    </source>
</reference>
<dbReference type="eggNOG" id="COG0358">
    <property type="taxonomic scope" value="Bacteria"/>
</dbReference>
<dbReference type="GO" id="GO:0003677">
    <property type="term" value="F:DNA binding"/>
    <property type="evidence" value="ECO:0007669"/>
    <property type="project" value="InterPro"/>
</dbReference>
<comment type="caution">
    <text evidence="1">The sequence shown here is derived from an EMBL/GenBank/DDBJ whole genome shotgun (WGS) entry which is preliminary data.</text>
</comment>
<dbReference type="STRING" id="553219.CAMSH0001_0948"/>
<sequence length="88" mass="9827">MSKYEELKPYLNRDAVASIIINCGYSIDRAYKFKIRDERTPSASIDKDGYIKDFGGTFGGDVFAFLNEIVGYSKAEALQIVKYALGAE</sequence>
<gene>
    <name evidence="1" type="ORF">CAMSH0001_0948</name>
</gene>
<dbReference type="InterPro" id="IPR036977">
    <property type="entry name" value="DNA_primase_Znf_CHC2"/>
</dbReference>
<keyword evidence="2" id="KW-1185">Reference proteome</keyword>
<proteinExistence type="predicted"/>
<evidence type="ECO:0000313" key="1">
    <source>
        <dbReference type="EMBL" id="EET79445.1"/>
    </source>
</evidence>
<dbReference type="Proteomes" id="UP000003107">
    <property type="component" value="Unassembled WGS sequence"/>
</dbReference>
<dbReference type="GeneID" id="60991079"/>
<dbReference type="Gene3D" id="3.90.580.10">
    <property type="entry name" value="Zinc finger, CHC2-type domain"/>
    <property type="match status" value="1"/>
</dbReference>
<dbReference type="GO" id="GO:0006260">
    <property type="term" value="P:DNA replication"/>
    <property type="evidence" value="ECO:0007669"/>
    <property type="project" value="InterPro"/>
</dbReference>
<name>C6RGW0_9BACT</name>